<keyword evidence="2" id="KW-1185">Reference proteome</keyword>
<dbReference type="EMBL" id="JANBPW010001196">
    <property type="protein sequence ID" value="KAJ1945658.1"/>
    <property type="molecule type" value="Genomic_DNA"/>
</dbReference>
<name>A0ACC1JBN5_9FUNG</name>
<proteinExistence type="predicted"/>
<accession>A0ACC1JBN5</accession>
<reference evidence="1" key="1">
    <citation type="submission" date="2022-07" db="EMBL/GenBank/DDBJ databases">
        <title>Phylogenomic reconstructions and comparative analyses of Kickxellomycotina fungi.</title>
        <authorList>
            <person name="Reynolds N.K."/>
            <person name="Stajich J.E."/>
            <person name="Barry K."/>
            <person name="Grigoriev I.V."/>
            <person name="Crous P."/>
            <person name="Smith M.E."/>
        </authorList>
    </citation>
    <scope>NUCLEOTIDE SEQUENCE</scope>
    <source>
        <strain evidence="1">NRRL 5244</strain>
    </source>
</reference>
<organism evidence="1 2">
    <name type="scientific">Linderina macrospora</name>
    <dbReference type="NCBI Taxonomy" id="4868"/>
    <lineage>
        <taxon>Eukaryota</taxon>
        <taxon>Fungi</taxon>
        <taxon>Fungi incertae sedis</taxon>
        <taxon>Zoopagomycota</taxon>
        <taxon>Kickxellomycotina</taxon>
        <taxon>Kickxellomycetes</taxon>
        <taxon>Kickxellales</taxon>
        <taxon>Kickxellaceae</taxon>
        <taxon>Linderina</taxon>
    </lineage>
</organism>
<evidence type="ECO:0000313" key="1">
    <source>
        <dbReference type="EMBL" id="KAJ1945658.1"/>
    </source>
</evidence>
<comment type="caution">
    <text evidence="1">The sequence shown here is derived from an EMBL/GenBank/DDBJ whole genome shotgun (WGS) entry which is preliminary data.</text>
</comment>
<sequence>MAELRRQTQAVQVVQDLRNRMAAAYAPVREARWEYASAAPVAQWYDYYAESLHAWRDQFVIQQQEVSRNALAGNQQQQQALAFCQQVNELEQDLERERTVIGRRADHAAKQIEQNSAVAHNALQAPVRLTREQQYQIDQEQRVFELLAERNALRRHAEIGERMAEDLAKQNAEAMRVVAACLCSLKQAMGYVQTMDQEQSGAEDSARRDMVVGQLDAIYSQAITAFTAATGAVRRGVGEVRAAGGPSMLVFSGSSLVPPSPFVPRKSPATSRISQTDHTLPPPPPLSITDKSFDNSLVMEDSSFASNGTDNPGHEPLPPAARPAKGILKNTDKGKAPASTTGPVRFGSAKRKERVLRAQRNPMGRGNGTPIKATPPKSTPTKPTTTVRELSFRSLGGVRKPAFK</sequence>
<evidence type="ECO:0000313" key="2">
    <source>
        <dbReference type="Proteomes" id="UP001150603"/>
    </source>
</evidence>
<protein>
    <submittedName>
        <fullName evidence="1">Uncharacterized protein</fullName>
    </submittedName>
</protein>
<dbReference type="Proteomes" id="UP001150603">
    <property type="component" value="Unassembled WGS sequence"/>
</dbReference>
<gene>
    <name evidence="1" type="ORF">FBU59_002245</name>
</gene>